<feature type="region of interest" description="Disordered" evidence="1">
    <location>
        <begin position="38"/>
        <end position="57"/>
    </location>
</feature>
<dbReference type="RefSeq" id="WP_336545574.1">
    <property type="nucleotide sequence ID" value="NZ_JBBBDM010000006.1"/>
</dbReference>
<evidence type="ECO:0000313" key="4">
    <source>
        <dbReference type="EMBL" id="MEI5688015.1"/>
    </source>
</evidence>
<dbReference type="InterPro" id="IPR047676">
    <property type="entry name" value="FxLYD_dom"/>
</dbReference>
<keyword evidence="2" id="KW-0472">Membrane</keyword>
<dbReference type="Proteomes" id="UP001367771">
    <property type="component" value="Unassembled WGS sequence"/>
</dbReference>
<reference evidence="4 5" key="1">
    <citation type="journal article" date="2013" name="Int. J. Syst. Evol. Microbiol.">
        <title>Sphingomonas kyungheensis sp. nov., a bacterium with ginsenoside-converting activity isolated from soil of a ginseng field.</title>
        <authorList>
            <person name="Son H.M."/>
            <person name="Yang J.E."/>
            <person name="Park Y."/>
            <person name="Han C.K."/>
            <person name="Kim S.G."/>
            <person name="Kook M."/>
            <person name="Yi T.H."/>
        </authorList>
    </citation>
    <scope>NUCLEOTIDE SEQUENCE [LARGE SCALE GENOMIC DNA]</scope>
    <source>
        <strain evidence="4 5">LMG 26582</strain>
    </source>
</reference>
<feature type="transmembrane region" description="Helical" evidence="2">
    <location>
        <begin position="125"/>
        <end position="148"/>
    </location>
</feature>
<dbReference type="NCBIfam" id="NF038353">
    <property type="entry name" value="FxLYD_dom"/>
    <property type="match status" value="1"/>
</dbReference>
<keyword evidence="2" id="KW-0812">Transmembrane</keyword>
<dbReference type="EMBL" id="JBBBDM010000006">
    <property type="protein sequence ID" value="MEI5688015.1"/>
    <property type="molecule type" value="Genomic_DNA"/>
</dbReference>
<feature type="domain" description="Zinc finger/thioredoxin putative" evidence="3">
    <location>
        <begin position="1"/>
        <end position="36"/>
    </location>
</feature>
<evidence type="ECO:0000259" key="3">
    <source>
        <dbReference type="Pfam" id="PF13717"/>
    </source>
</evidence>
<evidence type="ECO:0000256" key="2">
    <source>
        <dbReference type="SAM" id="Phobius"/>
    </source>
</evidence>
<protein>
    <submittedName>
        <fullName evidence="4">MJ0042-type zinc finger domain-containing protein</fullName>
    </submittedName>
</protein>
<proteinExistence type="predicted"/>
<keyword evidence="5" id="KW-1185">Reference proteome</keyword>
<feature type="compositionally biased region" description="Pro residues" evidence="1">
    <location>
        <begin position="38"/>
        <end position="56"/>
    </location>
</feature>
<keyword evidence="2" id="KW-1133">Transmembrane helix</keyword>
<dbReference type="InterPro" id="IPR011723">
    <property type="entry name" value="Znf/thioredoxin_put"/>
</dbReference>
<gene>
    <name evidence="4" type="ORF">V8201_13070</name>
</gene>
<dbReference type="NCBIfam" id="TIGR02098">
    <property type="entry name" value="MJ0042_CXXC"/>
    <property type="match status" value="1"/>
</dbReference>
<accession>A0ABU8H4W7</accession>
<name>A0ABU8H4W7_9SPHN</name>
<evidence type="ECO:0000313" key="5">
    <source>
        <dbReference type="Proteomes" id="UP001367771"/>
    </source>
</evidence>
<evidence type="ECO:0000256" key="1">
    <source>
        <dbReference type="SAM" id="MobiDB-lite"/>
    </source>
</evidence>
<dbReference type="Pfam" id="PF13717">
    <property type="entry name" value="Zn_ribbon_4"/>
    <property type="match status" value="1"/>
</dbReference>
<organism evidence="4 5">
    <name type="scientific">Sphingomonas kyungheensis</name>
    <dbReference type="NCBI Taxonomy" id="1069987"/>
    <lineage>
        <taxon>Bacteria</taxon>
        <taxon>Pseudomonadati</taxon>
        <taxon>Pseudomonadota</taxon>
        <taxon>Alphaproteobacteria</taxon>
        <taxon>Sphingomonadales</taxon>
        <taxon>Sphingomonadaceae</taxon>
        <taxon>Sphingomonas</taxon>
    </lineage>
</organism>
<comment type="caution">
    <text evidence="4">The sequence shown here is derived from an EMBL/GenBank/DDBJ whole genome shotgun (WGS) entry which is preliminary data.</text>
</comment>
<sequence length="260" mass="27918">MILECPECSTRYLVPDSAIGTEGRTVRCANCRHSWFQDPPPPEPAPPPPPPAPAPAPERFAEAASYAAAAYAAPVAETERPAFLEPAAIPQPRTAIPESVLPAPDYDAFAARQPFRARRNTSKRWTVIAIVAGLLMIAGVAAIVFLGAPGLLAQIGLPIGTQESPLRLKDNPIERRGLENGSELFAVSGQISNPSTERQRVPDIRAELRDAQGRIVYSWTITPQQRTLNPGGTIDFNSAKLDVPANSKRLELSFAGEAAN</sequence>